<feature type="active site" description="For OMPdecase activity" evidence="10">
    <location>
        <position position="62"/>
    </location>
</feature>
<keyword evidence="4 9" id="KW-0210">Decarboxylase</keyword>
<dbReference type="SUPFAM" id="SSF51366">
    <property type="entry name" value="Ribulose-phoshate binding barrel"/>
    <property type="match status" value="1"/>
</dbReference>
<evidence type="ECO:0000256" key="5">
    <source>
        <dbReference type="ARBA" id="ARBA00022975"/>
    </source>
</evidence>
<dbReference type="InterPro" id="IPR013785">
    <property type="entry name" value="Aldolase_TIM"/>
</dbReference>
<dbReference type="PANTHER" id="PTHR32119">
    <property type="entry name" value="OROTIDINE 5'-PHOSPHATE DECARBOXYLASE"/>
    <property type="match status" value="1"/>
</dbReference>
<dbReference type="Proteomes" id="UP000326202">
    <property type="component" value="Chromosome"/>
</dbReference>
<feature type="active site" description="For OMPdecase activity" evidence="10">
    <location>
        <position position="60"/>
    </location>
</feature>
<feature type="active site" description="Proton donor" evidence="9">
    <location>
        <position position="62"/>
    </location>
</feature>
<dbReference type="EMBL" id="CP042906">
    <property type="protein sequence ID" value="QEX14898.1"/>
    <property type="molecule type" value="Genomic_DNA"/>
</dbReference>
<dbReference type="NCBIfam" id="TIGR01740">
    <property type="entry name" value="pyrF"/>
    <property type="match status" value="1"/>
</dbReference>
<dbReference type="InterPro" id="IPR047596">
    <property type="entry name" value="OMPdecase_bac"/>
</dbReference>
<proteinExistence type="inferred from homology"/>
<dbReference type="GO" id="GO:0006207">
    <property type="term" value="P:'de novo' pyrimidine nucleobase biosynthetic process"/>
    <property type="evidence" value="ECO:0007669"/>
    <property type="project" value="InterPro"/>
</dbReference>
<feature type="binding site" evidence="9 11">
    <location>
        <position position="124"/>
    </location>
    <ligand>
        <name>substrate</name>
    </ligand>
</feature>
<dbReference type="Gene3D" id="3.20.20.70">
    <property type="entry name" value="Aldolase class I"/>
    <property type="match status" value="1"/>
</dbReference>
<evidence type="ECO:0000313" key="15">
    <source>
        <dbReference type="Proteomes" id="UP000326202"/>
    </source>
</evidence>
<feature type="binding site" evidence="9 11">
    <location>
        <position position="215"/>
    </location>
    <ligand>
        <name>substrate</name>
    </ligand>
</feature>
<organism evidence="14 15">
    <name type="scientific">Hypericibacter terrae</name>
    <dbReference type="NCBI Taxonomy" id="2602015"/>
    <lineage>
        <taxon>Bacteria</taxon>
        <taxon>Pseudomonadati</taxon>
        <taxon>Pseudomonadota</taxon>
        <taxon>Alphaproteobacteria</taxon>
        <taxon>Rhodospirillales</taxon>
        <taxon>Dongiaceae</taxon>
        <taxon>Hypericibacter</taxon>
    </lineage>
</organism>
<feature type="binding site" evidence="9 11">
    <location>
        <position position="194"/>
    </location>
    <ligand>
        <name>substrate</name>
    </ligand>
</feature>
<dbReference type="InterPro" id="IPR001754">
    <property type="entry name" value="OMPdeCOase_dom"/>
</dbReference>
<evidence type="ECO:0000256" key="6">
    <source>
        <dbReference type="ARBA" id="ARBA00023239"/>
    </source>
</evidence>
<sequence length="244" mass="24867">MSQDRLLVAIDTAELDGAVRLARSLAGSCGGLKLGLEFFSAHGPQGVAKILAAGAKLFLDLKFHDIPNTVAGAVRAASALGPFMLNVHASGGRAMMEAAAAAAAEGAAKARKPKPILLAVTVLTSLSDDDLSAVGQHGSTADQVKRLAVLAQKSGLDGVVCSAREVASLRAECGPDFKLVVPGIRPTWSAAQDQKRIMGPADAIRQGADYLVVGRPITGAPDPRAAARSIAQEIAKGFDKGAGA</sequence>
<dbReference type="InterPro" id="IPR011060">
    <property type="entry name" value="RibuloseP-bd_barrel"/>
</dbReference>
<dbReference type="HAMAP" id="MF_01200_B">
    <property type="entry name" value="OMPdecase_type1_B"/>
    <property type="match status" value="1"/>
</dbReference>
<dbReference type="UniPathway" id="UPA00070">
    <property type="reaction ID" value="UER00120"/>
</dbReference>
<keyword evidence="15" id="KW-1185">Reference proteome</keyword>
<accession>A0A5J6MC81</accession>
<evidence type="ECO:0000313" key="14">
    <source>
        <dbReference type="EMBL" id="QEX14898.1"/>
    </source>
</evidence>
<evidence type="ECO:0000259" key="13">
    <source>
        <dbReference type="SMART" id="SM00934"/>
    </source>
</evidence>
<dbReference type="GO" id="GO:0044205">
    <property type="term" value="P:'de novo' UMP biosynthetic process"/>
    <property type="evidence" value="ECO:0007669"/>
    <property type="project" value="UniProtKB-UniRule"/>
</dbReference>
<dbReference type="PROSITE" id="PS00156">
    <property type="entry name" value="OMPDECASE"/>
    <property type="match status" value="1"/>
</dbReference>
<dbReference type="InterPro" id="IPR018089">
    <property type="entry name" value="OMPdecase_AS"/>
</dbReference>
<dbReference type="FunFam" id="3.20.20.70:FF:000015">
    <property type="entry name" value="Orotidine 5'-phosphate decarboxylase"/>
    <property type="match status" value="1"/>
</dbReference>
<evidence type="ECO:0000256" key="4">
    <source>
        <dbReference type="ARBA" id="ARBA00022793"/>
    </source>
</evidence>
<gene>
    <name evidence="9 14" type="primary">pyrF</name>
    <name evidence="14" type="ORF">FRZ44_01740</name>
</gene>
<evidence type="ECO:0000256" key="10">
    <source>
        <dbReference type="PIRSR" id="PIRSR614732-1"/>
    </source>
</evidence>
<comment type="similarity">
    <text evidence="8 9">Belongs to the OMP decarboxylase family. Type 1 subfamily.</text>
</comment>
<evidence type="ECO:0000256" key="1">
    <source>
        <dbReference type="ARBA" id="ARBA00002356"/>
    </source>
</evidence>
<feature type="binding site" evidence="9">
    <location>
        <begin position="60"/>
        <end position="69"/>
    </location>
    <ligand>
        <name>substrate</name>
    </ligand>
</feature>
<dbReference type="GO" id="GO:0004590">
    <property type="term" value="F:orotidine-5'-phosphate decarboxylase activity"/>
    <property type="evidence" value="ECO:0007669"/>
    <property type="project" value="UniProtKB-UniRule"/>
</dbReference>
<protein>
    <recommendedName>
        <fullName evidence="9">Orotidine 5'-phosphate decarboxylase</fullName>
        <ecNumber evidence="9">4.1.1.23</ecNumber>
    </recommendedName>
    <alternativeName>
        <fullName evidence="9">OMP decarboxylase</fullName>
        <shortName evidence="9">OMPDCase</shortName>
        <shortName evidence="9">OMPdecase</shortName>
    </alternativeName>
</protein>
<comment type="catalytic activity">
    <reaction evidence="7 9 12">
        <text>orotidine 5'-phosphate + H(+) = UMP + CO2</text>
        <dbReference type="Rhea" id="RHEA:11596"/>
        <dbReference type="ChEBI" id="CHEBI:15378"/>
        <dbReference type="ChEBI" id="CHEBI:16526"/>
        <dbReference type="ChEBI" id="CHEBI:57538"/>
        <dbReference type="ChEBI" id="CHEBI:57865"/>
        <dbReference type="EC" id="4.1.1.23"/>
    </reaction>
</comment>
<evidence type="ECO:0000256" key="7">
    <source>
        <dbReference type="ARBA" id="ARBA00049157"/>
    </source>
</evidence>
<comment type="function">
    <text evidence="1 9">Catalyzes the decarboxylation of orotidine 5'-monophosphate (OMP) to uridine 5'-monophosphate (UMP).</text>
</comment>
<feature type="binding site" evidence="9 11">
    <location>
        <position position="11"/>
    </location>
    <ligand>
        <name>substrate</name>
    </ligand>
</feature>
<dbReference type="GO" id="GO:0005829">
    <property type="term" value="C:cytosol"/>
    <property type="evidence" value="ECO:0007669"/>
    <property type="project" value="TreeGrafter"/>
</dbReference>
<evidence type="ECO:0000256" key="8">
    <source>
        <dbReference type="ARBA" id="ARBA00061012"/>
    </source>
</evidence>
<evidence type="ECO:0000256" key="2">
    <source>
        <dbReference type="ARBA" id="ARBA00004861"/>
    </source>
</evidence>
<dbReference type="AlphaFoldDB" id="A0A5J6MC81"/>
<reference evidence="14 15" key="1">
    <citation type="submission" date="2019-08" db="EMBL/GenBank/DDBJ databases">
        <title>Hyperibacter terrae gen. nov., sp. nov. and Hyperibacter viscosus sp. nov., two new members in the family Rhodospirillaceae isolated from the rhizosphere of Hypericum perforatum.</title>
        <authorList>
            <person name="Noviana Z."/>
        </authorList>
    </citation>
    <scope>NUCLEOTIDE SEQUENCE [LARGE SCALE GENOMIC DNA]</scope>
    <source>
        <strain evidence="14 15">R5913</strain>
    </source>
</reference>
<comment type="pathway">
    <text evidence="2 9 12">Pyrimidine metabolism; UMP biosynthesis via de novo pathway; UMP from orotate: step 2/2.</text>
</comment>
<dbReference type="NCBIfam" id="NF001273">
    <property type="entry name" value="PRK00230.1"/>
    <property type="match status" value="1"/>
</dbReference>
<dbReference type="InterPro" id="IPR014732">
    <property type="entry name" value="OMPdecase"/>
</dbReference>
<dbReference type="CDD" id="cd04725">
    <property type="entry name" value="OMP_decarboxylase_like"/>
    <property type="match status" value="1"/>
</dbReference>
<dbReference type="EC" id="4.1.1.23" evidence="9"/>
<keyword evidence="5 9" id="KW-0665">Pyrimidine biosynthesis</keyword>
<name>A0A5J6MC81_9PROT</name>
<dbReference type="Pfam" id="PF00215">
    <property type="entry name" value="OMPdecase"/>
    <property type="match status" value="1"/>
</dbReference>
<keyword evidence="6 9" id="KW-0456">Lyase</keyword>
<evidence type="ECO:0000256" key="3">
    <source>
        <dbReference type="ARBA" id="ARBA00011738"/>
    </source>
</evidence>
<dbReference type="SMART" id="SM00934">
    <property type="entry name" value="OMPdecase"/>
    <property type="match status" value="1"/>
</dbReference>
<evidence type="ECO:0000256" key="11">
    <source>
        <dbReference type="PIRSR" id="PIRSR614732-2"/>
    </source>
</evidence>
<comment type="subunit">
    <text evidence="3 9">Homodimer.</text>
</comment>
<feature type="domain" description="Orotidine 5'-phosphate decarboxylase" evidence="13">
    <location>
        <begin position="5"/>
        <end position="230"/>
    </location>
</feature>
<feature type="binding site" evidence="9 11">
    <location>
        <position position="214"/>
    </location>
    <ligand>
        <name>substrate</name>
    </ligand>
</feature>
<feature type="binding site" evidence="9 11">
    <location>
        <position position="185"/>
    </location>
    <ligand>
        <name>substrate</name>
    </ligand>
</feature>
<evidence type="ECO:0000256" key="12">
    <source>
        <dbReference type="RuleBase" id="RU000512"/>
    </source>
</evidence>
<dbReference type="PANTHER" id="PTHR32119:SF2">
    <property type="entry name" value="OROTIDINE 5'-PHOSPHATE DECARBOXYLASE"/>
    <property type="match status" value="1"/>
</dbReference>
<evidence type="ECO:0000256" key="9">
    <source>
        <dbReference type="HAMAP-Rule" id="MF_01200"/>
    </source>
</evidence>
<dbReference type="KEGG" id="htq:FRZ44_01740"/>
<feature type="binding site" evidence="9 11">
    <location>
        <position position="33"/>
    </location>
    <ligand>
        <name>substrate</name>
    </ligand>
</feature>
<feature type="active site" description="For OMPdecase activity" evidence="10">
    <location>
        <position position="65"/>
    </location>
</feature>